<evidence type="ECO:0000256" key="1">
    <source>
        <dbReference type="ARBA" id="ARBA00010062"/>
    </source>
</evidence>
<comment type="similarity">
    <text evidence="1">Belongs to the leucine-binding protein family.</text>
</comment>
<keyword evidence="5" id="KW-1185">Reference proteome</keyword>
<accession>A0ABV0G127</accession>
<dbReference type="Pfam" id="PF13458">
    <property type="entry name" value="Peripla_BP_6"/>
    <property type="match status" value="1"/>
</dbReference>
<dbReference type="Gene3D" id="3.40.50.2300">
    <property type="match status" value="2"/>
</dbReference>
<evidence type="ECO:0000259" key="3">
    <source>
        <dbReference type="Pfam" id="PF13458"/>
    </source>
</evidence>
<gene>
    <name evidence="4" type="ORF">ABDJ85_08110</name>
</gene>
<dbReference type="EMBL" id="JBDPZD010000002">
    <property type="protein sequence ID" value="MEO3691429.1"/>
    <property type="molecule type" value="Genomic_DNA"/>
</dbReference>
<name>A0ABV0G127_9BURK</name>
<dbReference type="InterPro" id="IPR028082">
    <property type="entry name" value="Peripla_BP_I"/>
</dbReference>
<sequence>MQCIAWTGQLLRQLGAVLGAVLVGLAAQAQPIVVAQIGPFTGLPSPDAKEINEGARAVFQQVNRAGGVRGRSIELFELDDQFTADGFARQLQAALPRKPVALISPIGSGALGKLVNEKLLDRHAIAVINAIPGSEPFRKPGHPLLFHVRASDRQQLEKIVQHARTLGVSRLGVLYQDLPIGTAGLKVVQELAAQAGQTPLSVNGTLAKPDADALTAAATQALAAQPQAVVVIGAPKFMADAVAALRKAGARQFLFALSYMPAGLAYKLAGEDGARGVGIAQTFPNPNGVSLRLQRDFQSAMRALQPGAKAWTAFHLEGYVSARVLVEGLRQVNGEINADSLARALKGLGNLDIGGYVVNFSKSNEGSAFVDIGVIDSRGKLIY</sequence>
<keyword evidence="2" id="KW-0732">Signal</keyword>
<evidence type="ECO:0000256" key="2">
    <source>
        <dbReference type="ARBA" id="ARBA00022729"/>
    </source>
</evidence>
<organism evidence="4 5">
    <name type="scientific">Roseateles paludis</name>
    <dbReference type="NCBI Taxonomy" id="3145238"/>
    <lineage>
        <taxon>Bacteria</taxon>
        <taxon>Pseudomonadati</taxon>
        <taxon>Pseudomonadota</taxon>
        <taxon>Betaproteobacteria</taxon>
        <taxon>Burkholderiales</taxon>
        <taxon>Sphaerotilaceae</taxon>
        <taxon>Roseateles</taxon>
    </lineage>
</organism>
<comment type="caution">
    <text evidence="4">The sequence shown here is derived from an EMBL/GenBank/DDBJ whole genome shotgun (WGS) entry which is preliminary data.</text>
</comment>
<dbReference type="SUPFAM" id="SSF53822">
    <property type="entry name" value="Periplasmic binding protein-like I"/>
    <property type="match status" value="1"/>
</dbReference>
<evidence type="ECO:0000313" key="4">
    <source>
        <dbReference type="EMBL" id="MEO3691429.1"/>
    </source>
</evidence>
<dbReference type="RefSeq" id="WP_347704251.1">
    <property type="nucleotide sequence ID" value="NZ_JBDPZD010000002.1"/>
</dbReference>
<evidence type="ECO:0000313" key="5">
    <source>
        <dbReference type="Proteomes" id="UP001495147"/>
    </source>
</evidence>
<dbReference type="PANTHER" id="PTHR47235:SF1">
    <property type="entry name" value="BLR6548 PROTEIN"/>
    <property type="match status" value="1"/>
</dbReference>
<protein>
    <submittedName>
        <fullName evidence="4">ABC transporter substrate-binding protein</fullName>
    </submittedName>
</protein>
<reference evidence="4 5" key="1">
    <citation type="submission" date="2024-05" db="EMBL/GenBank/DDBJ databases">
        <title>Roseateles sp. DJS-2-20 16S ribosomal RNA gene Genome sequencing and assembly.</title>
        <authorList>
            <person name="Woo H."/>
        </authorList>
    </citation>
    <scope>NUCLEOTIDE SEQUENCE [LARGE SCALE GENOMIC DNA]</scope>
    <source>
        <strain evidence="4 5">DJS-2-20</strain>
    </source>
</reference>
<dbReference type="CDD" id="cd06326">
    <property type="entry name" value="PBP1_ABC_ligand_binding-like"/>
    <property type="match status" value="1"/>
</dbReference>
<dbReference type="Proteomes" id="UP001495147">
    <property type="component" value="Unassembled WGS sequence"/>
</dbReference>
<dbReference type="PANTHER" id="PTHR47235">
    <property type="entry name" value="BLR6548 PROTEIN"/>
    <property type="match status" value="1"/>
</dbReference>
<feature type="domain" description="Leucine-binding protein" evidence="3">
    <location>
        <begin position="31"/>
        <end position="355"/>
    </location>
</feature>
<dbReference type="InterPro" id="IPR028081">
    <property type="entry name" value="Leu-bd"/>
</dbReference>
<proteinExistence type="inferred from homology"/>